<dbReference type="Gene3D" id="3.90.470.20">
    <property type="entry name" value="4'-phosphopantetheinyl transferase domain"/>
    <property type="match status" value="1"/>
</dbReference>
<evidence type="ECO:0000259" key="14">
    <source>
        <dbReference type="Pfam" id="PF01648"/>
    </source>
</evidence>
<evidence type="ECO:0000256" key="2">
    <source>
        <dbReference type="ARBA" id="ARBA00004993"/>
    </source>
</evidence>
<feature type="binding site" evidence="12">
    <location>
        <position position="55"/>
    </location>
    <ligand>
        <name>CoA</name>
        <dbReference type="ChEBI" id="CHEBI:57287"/>
    </ligand>
</feature>
<dbReference type="GO" id="GO:0009239">
    <property type="term" value="P:enterobactin biosynthetic process"/>
    <property type="evidence" value="ECO:0007669"/>
    <property type="project" value="UniProtKB-KW"/>
</dbReference>
<dbReference type="InterPro" id="IPR037143">
    <property type="entry name" value="4-PPantetheinyl_Trfase_dom_sf"/>
</dbReference>
<comment type="catalytic activity">
    <reaction evidence="10">
        <text>apo-[aryl-carrier protein] + CoA = holo-[aryl-carrier protein] + adenosine 3',5'-bisphosphate + H(+)</text>
        <dbReference type="Rhea" id="RHEA:48404"/>
        <dbReference type="Rhea" id="RHEA-COMP:15903"/>
        <dbReference type="Rhea" id="RHEA-COMP:17557"/>
        <dbReference type="ChEBI" id="CHEBI:15378"/>
        <dbReference type="ChEBI" id="CHEBI:29999"/>
        <dbReference type="ChEBI" id="CHEBI:57287"/>
        <dbReference type="ChEBI" id="CHEBI:58343"/>
        <dbReference type="ChEBI" id="CHEBI:64479"/>
    </reaction>
</comment>
<dbReference type="AlphaFoldDB" id="A0AAW9SF31"/>
<feature type="domain" description="4'-phosphopantetheinyl transferase N-terminal" evidence="15">
    <location>
        <begin position="35"/>
        <end position="101"/>
    </location>
</feature>
<name>A0AAW9SF31_9RHOB</name>
<reference evidence="16 17" key="1">
    <citation type="submission" date="2024-05" db="EMBL/GenBank/DDBJ databases">
        <title>Genome sequence of Ponticoccus litoralis KCCM 90028.</title>
        <authorList>
            <person name="Kim J.M."/>
            <person name="Lee J.K."/>
            <person name="Choi B.J."/>
            <person name="Bayburt H."/>
            <person name="Baek J.H."/>
            <person name="Jeon C.O."/>
        </authorList>
    </citation>
    <scope>NUCLEOTIDE SEQUENCE [LARGE SCALE GENOMIC DNA]</scope>
    <source>
        <strain evidence="16 17">KCCM 90028</strain>
    </source>
</reference>
<keyword evidence="7" id="KW-0259">Enterobactin biosynthesis</keyword>
<dbReference type="PRINTS" id="PR01399">
    <property type="entry name" value="ENTSNTHTASED"/>
</dbReference>
<keyword evidence="13" id="KW-0460">Magnesium</keyword>
<sequence>MSPLSDLPDLIRQVTRPGLFWGTARIGEEGRLFPEEAAHVARAVPARRAEFLAGRIAARRALAQLGYKTPPLPAGPDRAPLWPAGVSGSISHSAGAAIAVVGDSTRHPLLGVDIEPAEPLPVALIAEICRPEEIADRPAGDRPMLARRLFSAKEALYKAQYPRSRTVFGFHGLTVDLHSGEARFPPHPETAGFAPDSQQALRLAQTAGPRLILSLGLAPD</sequence>
<comment type="subunit">
    <text evidence="4">EntB, EntD, EntE, and EntF form a multienzyme complex called enterobactin synthase.</text>
</comment>
<dbReference type="RefSeq" id="WP_347166453.1">
    <property type="nucleotide sequence ID" value="NZ_JBDNCH010000002.1"/>
</dbReference>
<evidence type="ECO:0000313" key="16">
    <source>
        <dbReference type="EMBL" id="MEN9061372.1"/>
    </source>
</evidence>
<evidence type="ECO:0000313" key="17">
    <source>
        <dbReference type="Proteomes" id="UP001428774"/>
    </source>
</evidence>
<keyword evidence="6 16" id="KW-0808">Transferase</keyword>
<dbReference type="SUPFAM" id="SSF56214">
    <property type="entry name" value="4'-phosphopantetheinyl transferase"/>
    <property type="match status" value="1"/>
</dbReference>
<evidence type="ECO:0000256" key="11">
    <source>
        <dbReference type="ARBA" id="ARBA00049191"/>
    </source>
</evidence>
<dbReference type="PANTHER" id="PTHR38096">
    <property type="entry name" value="ENTEROBACTIN SYNTHASE COMPONENT D"/>
    <property type="match status" value="1"/>
</dbReference>
<dbReference type="Pfam" id="PF17837">
    <property type="entry name" value="4PPT_N"/>
    <property type="match status" value="1"/>
</dbReference>
<organism evidence="16 17">
    <name type="scientific">Ponticoccus litoralis</name>
    <dbReference type="NCBI Taxonomy" id="422297"/>
    <lineage>
        <taxon>Bacteria</taxon>
        <taxon>Pseudomonadati</taxon>
        <taxon>Pseudomonadota</taxon>
        <taxon>Alphaproteobacteria</taxon>
        <taxon>Rhodobacterales</taxon>
        <taxon>Roseobacteraceae</taxon>
        <taxon>Ponticoccus</taxon>
    </lineage>
</organism>
<evidence type="ECO:0000256" key="1">
    <source>
        <dbReference type="ARBA" id="ARBA00003937"/>
    </source>
</evidence>
<evidence type="ECO:0000256" key="6">
    <source>
        <dbReference type="ARBA" id="ARBA00022679"/>
    </source>
</evidence>
<dbReference type="InterPro" id="IPR003542">
    <property type="entry name" value="Enbac_synth_compD-like"/>
</dbReference>
<dbReference type="Pfam" id="PF01648">
    <property type="entry name" value="ACPS"/>
    <property type="match status" value="1"/>
</dbReference>
<evidence type="ECO:0000256" key="12">
    <source>
        <dbReference type="PIRSR" id="PIRSR603542-1"/>
    </source>
</evidence>
<feature type="binding site" evidence="12">
    <location>
        <begin position="91"/>
        <end position="92"/>
    </location>
    <ligand>
        <name>CoA</name>
        <dbReference type="ChEBI" id="CHEBI:57287"/>
    </ligand>
</feature>
<evidence type="ECO:0000256" key="9">
    <source>
        <dbReference type="ARBA" id="ARBA00031996"/>
    </source>
</evidence>
<dbReference type="GO" id="GO:0009366">
    <property type="term" value="C:enterobactin synthetase complex"/>
    <property type="evidence" value="ECO:0007669"/>
    <property type="project" value="InterPro"/>
</dbReference>
<dbReference type="EMBL" id="JBDNCH010000002">
    <property type="protein sequence ID" value="MEN9061372.1"/>
    <property type="molecule type" value="Genomic_DNA"/>
</dbReference>
<dbReference type="GO" id="GO:0008897">
    <property type="term" value="F:holo-[acyl-carrier-protein] synthase activity"/>
    <property type="evidence" value="ECO:0007669"/>
    <property type="project" value="InterPro"/>
</dbReference>
<evidence type="ECO:0000256" key="8">
    <source>
        <dbReference type="ARBA" id="ARBA00029894"/>
    </source>
</evidence>
<evidence type="ECO:0000256" key="10">
    <source>
        <dbReference type="ARBA" id="ARBA00049176"/>
    </source>
</evidence>
<evidence type="ECO:0000259" key="15">
    <source>
        <dbReference type="Pfam" id="PF17837"/>
    </source>
</evidence>
<dbReference type="PANTHER" id="PTHR38096:SF1">
    <property type="entry name" value="ENTEROBACTIN SYNTHASE COMPONENT D"/>
    <property type="match status" value="1"/>
</dbReference>
<keyword evidence="17" id="KW-1185">Reference proteome</keyword>
<gene>
    <name evidence="16" type="ORF">ABFB10_10285</name>
</gene>
<accession>A0AAW9SF31</accession>
<comment type="similarity">
    <text evidence="3">Belongs to the P-Pant transferase superfamily. EntD family.</text>
</comment>
<feature type="domain" description="4'-phosphopantetheinyl transferase" evidence="14">
    <location>
        <begin position="110"/>
        <end position="182"/>
    </location>
</feature>
<protein>
    <recommendedName>
        <fullName evidence="5">Enterobactin synthase component D</fullName>
    </recommendedName>
    <alternativeName>
        <fullName evidence="8">4'-phosphopantetheinyl transferase EntD</fullName>
    </alternativeName>
    <alternativeName>
        <fullName evidence="9">Enterochelin synthase D</fullName>
    </alternativeName>
</protein>
<comment type="catalytic activity">
    <reaction evidence="11">
        <text>apo-[peptidyl-carrier protein] + CoA = holo-[peptidyl-carrier protein] + adenosine 3',5'-bisphosphate + H(+)</text>
        <dbReference type="Rhea" id="RHEA:46228"/>
        <dbReference type="Rhea" id="RHEA-COMP:11479"/>
        <dbReference type="Rhea" id="RHEA-COMP:11480"/>
        <dbReference type="ChEBI" id="CHEBI:15378"/>
        <dbReference type="ChEBI" id="CHEBI:29999"/>
        <dbReference type="ChEBI" id="CHEBI:57287"/>
        <dbReference type="ChEBI" id="CHEBI:58343"/>
        <dbReference type="ChEBI" id="CHEBI:64479"/>
    </reaction>
</comment>
<feature type="binding site" evidence="12">
    <location>
        <position position="154"/>
    </location>
    <ligand>
        <name>CoA</name>
        <dbReference type="ChEBI" id="CHEBI:57287"/>
    </ligand>
</feature>
<dbReference type="InterPro" id="IPR041354">
    <property type="entry name" value="4PPT_N"/>
</dbReference>
<comment type="pathway">
    <text evidence="2">Siderophore biosynthesis; enterobactin biosynthesis.</text>
</comment>
<feature type="binding site" evidence="12">
    <location>
        <position position="113"/>
    </location>
    <ligand>
        <name>CoA</name>
        <dbReference type="ChEBI" id="CHEBI:57287"/>
    </ligand>
</feature>
<comment type="caution">
    <text evidence="16">The sequence shown here is derived from an EMBL/GenBank/DDBJ whole genome shotgun (WGS) entry which is preliminary data.</text>
</comment>
<evidence type="ECO:0000256" key="7">
    <source>
        <dbReference type="ARBA" id="ARBA00023191"/>
    </source>
</evidence>
<proteinExistence type="inferred from homology"/>
<dbReference type="InterPro" id="IPR008278">
    <property type="entry name" value="4-PPantetheinyl_Trfase_dom"/>
</dbReference>
<evidence type="ECO:0000256" key="3">
    <source>
        <dbReference type="ARBA" id="ARBA00008342"/>
    </source>
</evidence>
<dbReference type="Proteomes" id="UP001428774">
    <property type="component" value="Unassembled WGS sequence"/>
</dbReference>
<keyword evidence="13" id="KW-0479">Metal-binding</keyword>
<feature type="binding site" evidence="13">
    <location>
        <position position="113"/>
    </location>
    <ligand>
        <name>Mg(2+)</name>
        <dbReference type="ChEBI" id="CHEBI:18420"/>
    </ligand>
</feature>
<feature type="binding site" evidence="12">
    <location>
        <position position="47"/>
    </location>
    <ligand>
        <name>CoA</name>
        <dbReference type="ChEBI" id="CHEBI:57287"/>
    </ligand>
</feature>
<feature type="binding site" evidence="13">
    <location>
        <position position="115"/>
    </location>
    <ligand>
        <name>Mg(2+)</name>
        <dbReference type="ChEBI" id="CHEBI:18420"/>
    </ligand>
</feature>
<feature type="binding site" evidence="13">
    <location>
        <position position="114"/>
    </location>
    <ligand>
        <name>Mg(2+)</name>
        <dbReference type="ChEBI" id="CHEBI:18420"/>
    </ligand>
</feature>
<evidence type="ECO:0000256" key="13">
    <source>
        <dbReference type="PIRSR" id="PIRSR603542-2"/>
    </source>
</evidence>
<comment type="function">
    <text evidence="1">Involved in the biosynthesis of the siderophore enterobactin (enterochelin), which is a macrocyclic trimeric lactone of N-(2,3-dihydroxybenzoyl)-serine. The serine trilactone serves as a scaffolding for the three catechol functionalities that provide hexadentate coordination for the tightly ligated iron(2+) atoms. Plays an essential role in the assembly of the enterobactin by catalyzing the transfer of the 4'-phosphopantetheine (Ppant) moiety from coenzyme A to the apo-domains of both EntB (ArCP domain) and EntF (PCP domain) to yield their holo-forms which make them competent for the activation of 2,3-dihydroxybenzoate (DHB) and L-serine, respectively.</text>
</comment>
<dbReference type="GO" id="GO:0000287">
    <property type="term" value="F:magnesium ion binding"/>
    <property type="evidence" value="ECO:0007669"/>
    <property type="project" value="InterPro"/>
</dbReference>
<dbReference type="GO" id="GO:0005886">
    <property type="term" value="C:plasma membrane"/>
    <property type="evidence" value="ECO:0007669"/>
    <property type="project" value="TreeGrafter"/>
</dbReference>
<evidence type="ECO:0000256" key="5">
    <source>
        <dbReference type="ARBA" id="ARBA00019087"/>
    </source>
</evidence>
<comment type="cofactor">
    <cofactor evidence="13">
        <name>Mg(2+)</name>
        <dbReference type="ChEBI" id="CHEBI:18420"/>
    </cofactor>
</comment>
<feature type="binding site" evidence="12">
    <location>
        <position position="158"/>
    </location>
    <ligand>
        <name>CoA</name>
        <dbReference type="ChEBI" id="CHEBI:57287"/>
    </ligand>
</feature>
<evidence type="ECO:0000256" key="4">
    <source>
        <dbReference type="ARBA" id="ARBA00011503"/>
    </source>
</evidence>